<evidence type="ECO:0000313" key="21">
    <source>
        <dbReference type="EMBL" id="EEC80336.1"/>
    </source>
</evidence>
<evidence type="ECO:0000256" key="16">
    <source>
        <dbReference type="ARBA" id="ARBA00023180"/>
    </source>
</evidence>
<organism evidence="21 22">
    <name type="scientific">Oryza sativa subsp. indica</name>
    <name type="common">Rice</name>
    <dbReference type="NCBI Taxonomy" id="39946"/>
    <lineage>
        <taxon>Eukaryota</taxon>
        <taxon>Viridiplantae</taxon>
        <taxon>Streptophyta</taxon>
        <taxon>Embryophyta</taxon>
        <taxon>Tracheophyta</taxon>
        <taxon>Spermatophyta</taxon>
        <taxon>Magnoliopsida</taxon>
        <taxon>Liliopsida</taxon>
        <taxon>Poales</taxon>
        <taxon>Poaceae</taxon>
        <taxon>BOP clade</taxon>
        <taxon>Oryzoideae</taxon>
        <taxon>Oryzeae</taxon>
        <taxon>Oryzinae</taxon>
        <taxon>Oryza</taxon>
        <taxon>Oryza sativa</taxon>
    </lineage>
</organism>
<evidence type="ECO:0000256" key="2">
    <source>
        <dbReference type="ARBA" id="ARBA00008536"/>
    </source>
</evidence>
<dbReference type="InterPro" id="IPR013320">
    <property type="entry name" value="ConA-like_dom_sf"/>
</dbReference>
<dbReference type="Gene3D" id="2.60.120.200">
    <property type="match status" value="1"/>
</dbReference>
<feature type="signal peptide" evidence="19">
    <location>
        <begin position="1"/>
        <end position="23"/>
    </location>
</feature>
<evidence type="ECO:0000256" key="11">
    <source>
        <dbReference type="ARBA" id="ARBA00022777"/>
    </source>
</evidence>
<proteinExistence type="inferred from homology"/>
<evidence type="ECO:0000256" key="7">
    <source>
        <dbReference type="ARBA" id="ARBA00022692"/>
    </source>
</evidence>
<evidence type="ECO:0000256" key="8">
    <source>
        <dbReference type="ARBA" id="ARBA00022729"/>
    </source>
</evidence>
<dbReference type="CDD" id="cd06899">
    <property type="entry name" value="lectin_legume_LecRK_Arcelin_ConA"/>
    <property type="match status" value="1"/>
</dbReference>
<dbReference type="FunFam" id="1.10.510.10:FF:000517">
    <property type="entry name" value="Putative receptor kinase Lecrk"/>
    <property type="match status" value="1"/>
</dbReference>
<accession>B8B0A3</accession>
<dbReference type="STRING" id="39946.B8B0A3"/>
<evidence type="ECO:0000256" key="17">
    <source>
        <dbReference type="SAM" id="MobiDB-lite"/>
    </source>
</evidence>
<evidence type="ECO:0000256" key="12">
    <source>
        <dbReference type="ARBA" id="ARBA00022840"/>
    </source>
</evidence>
<dbReference type="InterPro" id="IPR008271">
    <property type="entry name" value="Ser/Thr_kinase_AS"/>
</dbReference>
<dbReference type="InterPro" id="IPR011009">
    <property type="entry name" value="Kinase-like_dom_sf"/>
</dbReference>
<evidence type="ECO:0000256" key="13">
    <source>
        <dbReference type="ARBA" id="ARBA00022989"/>
    </source>
</evidence>
<evidence type="ECO:0000256" key="15">
    <source>
        <dbReference type="ARBA" id="ARBA00023170"/>
    </source>
</evidence>
<evidence type="ECO:0000256" key="6">
    <source>
        <dbReference type="ARBA" id="ARBA00022679"/>
    </source>
</evidence>
<evidence type="ECO:0000256" key="19">
    <source>
        <dbReference type="SAM" id="SignalP"/>
    </source>
</evidence>
<comment type="similarity">
    <text evidence="3">In the C-terminal section; belongs to the protein kinase superfamily. Ser/Thr protein kinase family.</text>
</comment>
<dbReference type="Pfam" id="PF00069">
    <property type="entry name" value="Pkinase"/>
    <property type="match status" value="1"/>
</dbReference>
<reference evidence="21 22" key="1">
    <citation type="journal article" date="2005" name="PLoS Biol.">
        <title>The genomes of Oryza sativa: a history of duplications.</title>
        <authorList>
            <person name="Yu J."/>
            <person name="Wang J."/>
            <person name="Lin W."/>
            <person name="Li S."/>
            <person name="Li H."/>
            <person name="Zhou J."/>
            <person name="Ni P."/>
            <person name="Dong W."/>
            <person name="Hu S."/>
            <person name="Zeng C."/>
            <person name="Zhang J."/>
            <person name="Zhang Y."/>
            <person name="Li R."/>
            <person name="Xu Z."/>
            <person name="Li S."/>
            <person name="Li X."/>
            <person name="Zheng H."/>
            <person name="Cong L."/>
            <person name="Lin L."/>
            <person name="Yin J."/>
            <person name="Geng J."/>
            <person name="Li G."/>
            <person name="Shi J."/>
            <person name="Liu J."/>
            <person name="Lv H."/>
            <person name="Li J."/>
            <person name="Wang J."/>
            <person name="Deng Y."/>
            <person name="Ran L."/>
            <person name="Shi X."/>
            <person name="Wang X."/>
            <person name="Wu Q."/>
            <person name="Li C."/>
            <person name="Ren X."/>
            <person name="Wang J."/>
            <person name="Wang X."/>
            <person name="Li D."/>
            <person name="Liu D."/>
            <person name="Zhang X."/>
            <person name="Ji Z."/>
            <person name="Zhao W."/>
            <person name="Sun Y."/>
            <person name="Zhang Z."/>
            <person name="Bao J."/>
            <person name="Han Y."/>
            <person name="Dong L."/>
            <person name="Ji J."/>
            <person name="Chen P."/>
            <person name="Wu S."/>
            <person name="Liu J."/>
            <person name="Xiao Y."/>
            <person name="Bu D."/>
            <person name="Tan J."/>
            <person name="Yang L."/>
            <person name="Ye C."/>
            <person name="Zhang J."/>
            <person name="Xu J."/>
            <person name="Zhou Y."/>
            <person name="Yu Y."/>
            <person name="Zhang B."/>
            <person name="Zhuang S."/>
            <person name="Wei H."/>
            <person name="Liu B."/>
            <person name="Lei M."/>
            <person name="Yu H."/>
            <person name="Li Y."/>
            <person name="Xu H."/>
            <person name="Wei S."/>
            <person name="He X."/>
            <person name="Fang L."/>
            <person name="Zhang Z."/>
            <person name="Zhang Y."/>
            <person name="Huang X."/>
            <person name="Su Z."/>
            <person name="Tong W."/>
            <person name="Li J."/>
            <person name="Tong Z."/>
            <person name="Li S."/>
            <person name="Ye J."/>
            <person name="Wang L."/>
            <person name="Fang L."/>
            <person name="Lei T."/>
            <person name="Chen C."/>
            <person name="Chen H."/>
            <person name="Xu Z."/>
            <person name="Li H."/>
            <person name="Huang H."/>
            <person name="Zhang F."/>
            <person name="Xu H."/>
            <person name="Li N."/>
            <person name="Zhao C."/>
            <person name="Li S."/>
            <person name="Dong L."/>
            <person name="Huang Y."/>
            <person name="Li L."/>
            <person name="Xi Y."/>
            <person name="Qi Q."/>
            <person name="Li W."/>
            <person name="Zhang B."/>
            <person name="Hu W."/>
            <person name="Zhang Y."/>
            <person name="Tian X."/>
            <person name="Jiao Y."/>
            <person name="Liang X."/>
            <person name="Jin J."/>
            <person name="Gao L."/>
            <person name="Zheng W."/>
            <person name="Hao B."/>
            <person name="Liu S."/>
            <person name="Wang W."/>
            <person name="Yuan L."/>
            <person name="Cao M."/>
            <person name="McDermott J."/>
            <person name="Samudrala R."/>
            <person name="Wang J."/>
            <person name="Wong G.K."/>
            <person name="Yang H."/>
        </authorList>
    </citation>
    <scope>NUCLEOTIDE SEQUENCE [LARGE SCALE GENOMIC DNA]</scope>
    <source>
        <strain evidence="22">cv. 93-11</strain>
    </source>
</reference>
<keyword evidence="7 18" id="KW-0812">Transmembrane</keyword>
<evidence type="ECO:0000256" key="9">
    <source>
        <dbReference type="ARBA" id="ARBA00022734"/>
    </source>
</evidence>
<dbReference type="InterPro" id="IPR001220">
    <property type="entry name" value="Legume_lectin_dom"/>
</dbReference>
<dbReference type="AlphaFoldDB" id="B8B0A3"/>
<dbReference type="PROSITE" id="PS50011">
    <property type="entry name" value="PROTEIN_KINASE_DOM"/>
    <property type="match status" value="1"/>
</dbReference>
<keyword evidence="9" id="KW-0430">Lectin</keyword>
<comment type="subcellular location">
    <subcellularLocation>
        <location evidence="1">Membrane</location>
        <topology evidence="1">Single-pass type I membrane protein</topology>
    </subcellularLocation>
</comment>
<evidence type="ECO:0000256" key="1">
    <source>
        <dbReference type="ARBA" id="ARBA00004479"/>
    </source>
</evidence>
<evidence type="ECO:0000259" key="20">
    <source>
        <dbReference type="PROSITE" id="PS50011"/>
    </source>
</evidence>
<evidence type="ECO:0000256" key="4">
    <source>
        <dbReference type="ARBA" id="ARBA00012513"/>
    </source>
</evidence>
<keyword evidence="16" id="KW-0325">Glycoprotein</keyword>
<dbReference type="Gramene" id="BGIOSGA021523-TA">
    <property type="protein sequence ID" value="BGIOSGA021523-PA"/>
    <property type="gene ID" value="BGIOSGA021523"/>
</dbReference>
<gene>
    <name evidence="21" type="ORF">OsI_22399</name>
</gene>
<keyword evidence="22" id="KW-1185">Reference proteome</keyword>
<dbReference type="GO" id="GO:0016020">
    <property type="term" value="C:membrane"/>
    <property type="evidence" value="ECO:0007669"/>
    <property type="project" value="UniProtKB-SubCell"/>
</dbReference>
<dbReference type="SUPFAM" id="SSF49899">
    <property type="entry name" value="Concanavalin A-like lectins/glucanases"/>
    <property type="match status" value="1"/>
</dbReference>
<keyword evidence="10" id="KW-0547">Nucleotide-binding</keyword>
<keyword evidence="8 19" id="KW-0732">Signal</keyword>
<evidence type="ECO:0000313" key="22">
    <source>
        <dbReference type="Proteomes" id="UP000007015"/>
    </source>
</evidence>
<feature type="transmembrane region" description="Helical" evidence="18">
    <location>
        <begin position="314"/>
        <end position="337"/>
    </location>
</feature>
<dbReference type="Gene3D" id="3.30.200.20">
    <property type="entry name" value="Phosphorylase Kinase, domain 1"/>
    <property type="match status" value="1"/>
</dbReference>
<name>B8B0A3_ORYSI</name>
<feature type="region of interest" description="Disordered" evidence="17">
    <location>
        <begin position="644"/>
        <end position="663"/>
    </location>
</feature>
<dbReference type="Proteomes" id="UP000007015">
    <property type="component" value="Chromosome 6"/>
</dbReference>
<dbReference type="GO" id="GO:0005524">
    <property type="term" value="F:ATP binding"/>
    <property type="evidence" value="ECO:0007669"/>
    <property type="project" value="UniProtKB-KW"/>
</dbReference>
<dbReference type="PROSITE" id="PS00108">
    <property type="entry name" value="PROTEIN_KINASE_ST"/>
    <property type="match status" value="1"/>
</dbReference>
<dbReference type="SMART" id="SM00220">
    <property type="entry name" value="S_TKc"/>
    <property type="match status" value="1"/>
</dbReference>
<dbReference type="OMA" id="WLHGQSA"/>
<keyword evidence="11" id="KW-0418">Kinase</keyword>
<evidence type="ECO:0000256" key="10">
    <source>
        <dbReference type="ARBA" id="ARBA00022741"/>
    </source>
</evidence>
<evidence type="ECO:0000256" key="5">
    <source>
        <dbReference type="ARBA" id="ARBA00022527"/>
    </source>
</evidence>
<dbReference type="SUPFAM" id="SSF56112">
    <property type="entry name" value="Protein kinase-like (PK-like)"/>
    <property type="match status" value="1"/>
</dbReference>
<evidence type="ECO:0000256" key="14">
    <source>
        <dbReference type="ARBA" id="ARBA00023136"/>
    </source>
</evidence>
<dbReference type="HOGENOM" id="CLU_000288_62_3_1"/>
<keyword evidence="15" id="KW-0675">Receptor</keyword>
<dbReference type="Pfam" id="PF00139">
    <property type="entry name" value="Lectin_legB"/>
    <property type="match status" value="1"/>
</dbReference>
<feature type="chain" id="PRO_5002868108" description="non-specific serine/threonine protein kinase" evidence="19">
    <location>
        <begin position="24"/>
        <end position="686"/>
    </location>
</feature>
<keyword evidence="12" id="KW-0067">ATP-binding</keyword>
<dbReference type="InterPro" id="IPR000719">
    <property type="entry name" value="Prot_kinase_dom"/>
</dbReference>
<dbReference type="GO" id="GO:0030246">
    <property type="term" value="F:carbohydrate binding"/>
    <property type="evidence" value="ECO:0007669"/>
    <property type="project" value="UniProtKB-KW"/>
</dbReference>
<dbReference type="PANTHER" id="PTHR27007">
    <property type="match status" value="1"/>
</dbReference>
<evidence type="ECO:0000256" key="3">
    <source>
        <dbReference type="ARBA" id="ARBA00010217"/>
    </source>
</evidence>
<keyword evidence="6" id="KW-0808">Transferase</keyword>
<dbReference type="EC" id="2.7.11.1" evidence="4"/>
<dbReference type="InterPro" id="IPR050528">
    <property type="entry name" value="L-type_Lectin-RKs"/>
</dbReference>
<sequence>MHPKPNSIVSFLVLLLFHVLILSHESSAAAAAAGGDSDHFRYDGFAGAPLDLDGMAMVEPDGKLMLTNVTSQMKGHAFHPAPLRFVAPPPKPNATAPAAARSFSTTFVFAIAAEYVTVSGNGLAFFVAPSKNLSAALPSQFLGLFNSENNGNASNRVFAVELDTIRNQEFGDINGNHVGVDVNGLASVASMPAGYYADDTGEFENLTLFSGAAMQVWVDYDGAAAAIDVTLAPVEVPRPRRPLLSVAVDLSPVVAAADAAAYVGLSSSTGPHKTRHYVLGWSFAMDGPAPPLDYAKLPKLPRASTKRRSMVLKVLVPVAAPLLALAVVVAVASVLLWRRRRRRHAEVREDWEGVLPASGTEVAVKVVSLSHDAEQGMRQFVAEVASVGRLRHRNVVPLLGYCRRRGELLLVYDYMPNGSLDRWLHGQSAPPLGWAQRVRAIRGVAAGLLYLHEGWEQVVVHRDVKASNVLLDGEMDARLGDFGLARLYGRGAADPRTTRVVGTLGYLAPELAHTRRVTPATDVFAFGSFVLEVACGRRPIEHGGATGDDGDDGEFVLADWVLDRWHKGDIAGAADARLRGDYDHEEAALVLKLGLLCTHPAPAARPPMRLVVQVLDGDAPLPELAPTYRSFITLAIVQNADGDDSGAASCPSSSTVTTTSVDDGAFSVHSGDRMQKIETCSLIETL</sequence>
<feature type="compositionally biased region" description="Low complexity" evidence="17">
    <location>
        <begin position="652"/>
        <end position="661"/>
    </location>
</feature>
<keyword evidence="13 18" id="KW-1133">Transmembrane helix</keyword>
<dbReference type="Gene3D" id="1.10.510.10">
    <property type="entry name" value="Transferase(Phosphotransferase) domain 1"/>
    <property type="match status" value="1"/>
</dbReference>
<keyword evidence="14 18" id="KW-0472">Membrane</keyword>
<dbReference type="FunFam" id="2.60.120.200:FF:000051">
    <property type="entry name" value="L-type lectin-domain containing receptor kinase V.9"/>
    <property type="match status" value="1"/>
</dbReference>
<dbReference type="EMBL" id="CM000131">
    <property type="protein sequence ID" value="EEC80336.1"/>
    <property type="molecule type" value="Genomic_DNA"/>
</dbReference>
<dbReference type="GO" id="GO:0004674">
    <property type="term" value="F:protein serine/threonine kinase activity"/>
    <property type="evidence" value="ECO:0007669"/>
    <property type="project" value="UniProtKB-KW"/>
</dbReference>
<comment type="similarity">
    <text evidence="2">In the N-terminal section; belongs to the leguminous lectin family.</text>
</comment>
<protein>
    <recommendedName>
        <fullName evidence="4">non-specific serine/threonine protein kinase</fullName>
        <ecNumber evidence="4">2.7.11.1</ecNumber>
    </recommendedName>
</protein>
<evidence type="ECO:0000256" key="18">
    <source>
        <dbReference type="SAM" id="Phobius"/>
    </source>
</evidence>
<feature type="domain" description="Protein kinase" evidence="20">
    <location>
        <begin position="294"/>
        <end position="624"/>
    </location>
</feature>
<keyword evidence="5" id="KW-0723">Serine/threonine-protein kinase</keyword>